<dbReference type="RefSeq" id="XP_073554633.1">
    <property type="nucleotide sequence ID" value="XM_073706881.1"/>
</dbReference>
<dbReference type="EMBL" id="PPTA01000020">
    <property type="protein sequence ID" value="TFA98431.1"/>
    <property type="molecule type" value="Genomic_DNA"/>
</dbReference>
<comment type="caution">
    <text evidence="1">The sequence shown here is derived from an EMBL/GenBank/DDBJ whole genome shotgun (WGS) entry which is preliminary data.</text>
</comment>
<evidence type="ECO:0000313" key="1">
    <source>
        <dbReference type="EMBL" id="TFA98431.1"/>
    </source>
</evidence>
<protein>
    <submittedName>
        <fullName evidence="1">Uncharacterized protein</fullName>
    </submittedName>
</protein>
<gene>
    <name evidence="1" type="ORF">CCMA1212_009815</name>
</gene>
<sequence length="68" mass="7408">MGRLAKDHFVASLQYAKRVLQDVFPATYPYSPFDSLASKIRARFGRHADILVSNTAVTLAGQGLSDAP</sequence>
<evidence type="ECO:0000313" key="2">
    <source>
        <dbReference type="Proteomes" id="UP001642720"/>
    </source>
</evidence>
<dbReference type="Proteomes" id="UP001642720">
    <property type="component" value="Unassembled WGS sequence"/>
</dbReference>
<keyword evidence="2" id="KW-1185">Reference proteome</keyword>
<organism evidence="1 2">
    <name type="scientific">Trichoderma ghanense</name>
    <dbReference type="NCBI Taxonomy" id="65468"/>
    <lineage>
        <taxon>Eukaryota</taxon>
        <taxon>Fungi</taxon>
        <taxon>Dikarya</taxon>
        <taxon>Ascomycota</taxon>
        <taxon>Pezizomycotina</taxon>
        <taxon>Sordariomycetes</taxon>
        <taxon>Hypocreomycetidae</taxon>
        <taxon>Hypocreales</taxon>
        <taxon>Hypocreaceae</taxon>
        <taxon>Trichoderma</taxon>
    </lineage>
</organism>
<accession>A0ABY2GR77</accession>
<reference evidence="1 2" key="1">
    <citation type="submission" date="2018-01" db="EMBL/GenBank/DDBJ databases">
        <title>Genome characterization of the sugarcane-associated fungus Trichoderma ghanense CCMA-1212 and their application in lignocelulose bioconversion.</title>
        <authorList>
            <person name="Steindorff A.S."/>
            <person name="Mendes T.D."/>
            <person name="Vilela E.S.D."/>
            <person name="Rodrigues D.S."/>
            <person name="Formighieri E.F."/>
            <person name="Melo I.S."/>
            <person name="Favaro L.C.L."/>
        </authorList>
    </citation>
    <scope>NUCLEOTIDE SEQUENCE [LARGE SCALE GENOMIC DNA]</scope>
    <source>
        <strain evidence="1 2">CCMA-1212</strain>
    </source>
</reference>
<name>A0ABY2GR77_9HYPO</name>
<dbReference type="GeneID" id="300581331"/>
<proteinExistence type="predicted"/>